<dbReference type="InterPro" id="IPR058158">
    <property type="entry name" value="Phage_zn-bd_3"/>
</dbReference>
<evidence type="ECO:0000313" key="3">
    <source>
        <dbReference type="Proteomes" id="UP001138997"/>
    </source>
</evidence>
<keyword evidence="3" id="KW-1185">Reference proteome</keyword>
<gene>
    <name evidence="2" type="ORF">LR394_08410</name>
</gene>
<evidence type="ECO:0000259" key="1">
    <source>
        <dbReference type="Pfam" id="PF24071"/>
    </source>
</evidence>
<proteinExistence type="predicted"/>
<dbReference type="RefSeq" id="WP_231440091.1">
    <property type="nucleotide sequence ID" value="NZ_JAJOMB010000003.1"/>
</dbReference>
<protein>
    <recommendedName>
        <fullName evidence="1">Phage FDXHR zinc binding domain-containing protein</fullName>
    </recommendedName>
</protein>
<sequence length="80" mass="8573">MSQLIYHGACGKSWTGLTRAHCSGCHATMVNSAFDKHQRIRGGRVVCLPPAEVGLVAREKSWGVLWGMPGGYWGDAEGGD</sequence>
<dbReference type="EMBL" id="JAJOMB010000003">
    <property type="protein sequence ID" value="MCD5310915.1"/>
    <property type="molecule type" value="Genomic_DNA"/>
</dbReference>
<reference evidence="2" key="1">
    <citation type="submission" date="2021-11" db="EMBL/GenBank/DDBJ databases">
        <title>Streptomyces corallinus and Kineosporia corallina sp. nov., two new coral-derived marine actinobacteria.</title>
        <authorList>
            <person name="Buangrab K."/>
            <person name="Sutthacheep M."/>
            <person name="Yeemin T."/>
            <person name="Harunari E."/>
            <person name="Igarashi Y."/>
            <person name="Sripreechasak P."/>
            <person name="Kanchanasin P."/>
            <person name="Tanasupawat S."/>
            <person name="Phongsopitanun W."/>
        </authorList>
    </citation>
    <scope>NUCLEOTIDE SEQUENCE</scope>
    <source>
        <strain evidence="2">JCM 31032</strain>
    </source>
</reference>
<dbReference type="AlphaFoldDB" id="A0A9X1STU3"/>
<dbReference type="Pfam" id="PF24071">
    <property type="entry name" value="Phage_zn_bind_3"/>
    <property type="match status" value="1"/>
</dbReference>
<evidence type="ECO:0000313" key="2">
    <source>
        <dbReference type="EMBL" id="MCD5310915.1"/>
    </source>
</evidence>
<name>A0A9X1STU3_9ACTN</name>
<organism evidence="2 3">
    <name type="scientific">Kineosporia babensis</name>
    <dbReference type="NCBI Taxonomy" id="499548"/>
    <lineage>
        <taxon>Bacteria</taxon>
        <taxon>Bacillati</taxon>
        <taxon>Actinomycetota</taxon>
        <taxon>Actinomycetes</taxon>
        <taxon>Kineosporiales</taxon>
        <taxon>Kineosporiaceae</taxon>
        <taxon>Kineosporia</taxon>
    </lineage>
</organism>
<accession>A0A9X1STU3</accession>
<feature type="domain" description="Phage FDXHR zinc binding" evidence="1">
    <location>
        <begin position="6"/>
        <end position="53"/>
    </location>
</feature>
<dbReference type="Proteomes" id="UP001138997">
    <property type="component" value="Unassembled WGS sequence"/>
</dbReference>
<comment type="caution">
    <text evidence="2">The sequence shown here is derived from an EMBL/GenBank/DDBJ whole genome shotgun (WGS) entry which is preliminary data.</text>
</comment>